<dbReference type="EMBL" id="AL954747">
    <property type="protein sequence ID" value="CAD86356.1"/>
    <property type="molecule type" value="Genomic_DNA"/>
</dbReference>
<feature type="domain" description="Lysozyme inhibitor LprI-like N-terminal" evidence="2">
    <location>
        <begin position="40"/>
        <end position="134"/>
    </location>
</feature>
<keyword evidence="4" id="KW-1185">Reference proteome</keyword>
<evidence type="ECO:0000256" key="1">
    <source>
        <dbReference type="SAM" id="SignalP"/>
    </source>
</evidence>
<accession>Q82SA3</accession>
<keyword evidence="1" id="KW-0732">Signal</keyword>
<proteinExistence type="predicted"/>
<dbReference type="eggNOG" id="COG3755">
    <property type="taxonomic scope" value="Bacteria"/>
</dbReference>
<gene>
    <name evidence="3" type="ordered locus">NE2444</name>
</gene>
<dbReference type="HOGENOM" id="CLU_128596_4_2_4"/>
<evidence type="ECO:0000259" key="2">
    <source>
        <dbReference type="Pfam" id="PF07007"/>
    </source>
</evidence>
<dbReference type="Gene3D" id="1.20.1270.180">
    <property type="match status" value="1"/>
</dbReference>
<dbReference type="DNASU" id="1083411"/>
<dbReference type="InterPro" id="IPR009739">
    <property type="entry name" value="LprI-like_N"/>
</dbReference>
<feature type="signal peptide" evidence="1">
    <location>
        <begin position="1"/>
        <end position="41"/>
    </location>
</feature>
<evidence type="ECO:0000313" key="4">
    <source>
        <dbReference type="Proteomes" id="UP000001416"/>
    </source>
</evidence>
<protein>
    <submittedName>
        <fullName evidence="3">Putative periplasmic protein</fullName>
    </submittedName>
</protein>
<evidence type="ECO:0000313" key="3">
    <source>
        <dbReference type="EMBL" id="CAD86356.1"/>
    </source>
</evidence>
<organism evidence="3 4">
    <name type="scientific">Nitrosomonas europaea (strain ATCC 19718 / CIP 103999 / KCTC 2705 / NBRC 14298)</name>
    <dbReference type="NCBI Taxonomy" id="228410"/>
    <lineage>
        <taxon>Bacteria</taxon>
        <taxon>Pseudomonadati</taxon>
        <taxon>Pseudomonadota</taxon>
        <taxon>Betaproteobacteria</taxon>
        <taxon>Nitrosomonadales</taxon>
        <taxon>Nitrosomonadaceae</taxon>
        <taxon>Nitrosomonas</taxon>
    </lineage>
</organism>
<sequence length="150" mass="17083">MLDTAVIKLRSTDQLLLNFNKMNIRSVVFFVCVLLCAIANAQTQADLNDDACGAYQEADKKLNAIYQQLLEQHKDDANFTTRLRKAQRAWLAFWDAEMEAIYPADNKREEYGSIYPMCSCLEQAALVNHRIEQLSGWLTAEEGDVCRGSR</sequence>
<dbReference type="SMR" id="Q82SA3"/>
<reference evidence="3 4" key="1">
    <citation type="journal article" date="2003" name="J. Bacteriol.">
        <title>Complete genome sequence of the ammonia-oxidizing bacterium and obligate chemolithoautotroph Nitrosomonas europaea.</title>
        <authorList>
            <person name="Chain P."/>
            <person name="Lamerdin J."/>
            <person name="Larimer F."/>
            <person name="Regala W."/>
            <person name="Land M."/>
            <person name="Hauser L."/>
            <person name="Hooper A."/>
            <person name="Klotz M."/>
            <person name="Norton J."/>
            <person name="Sayavedra-Soto L."/>
            <person name="Arciero D."/>
            <person name="Hommes N."/>
            <person name="Whittaker M."/>
            <person name="Arp D."/>
        </authorList>
    </citation>
    <scope>NUCLEOTIDE SEQUENCE [LARGE SCALE GENOMIC DNA]</scope>
    <source>
        <strain evidence="4">ATCC 19718 / CIP 103999 / KCTC 2705 / NBRC 14298</strain>
    </source>
</reference>
<dbReference type="KEGG" id="neu:NE2444"/>
<feature type="chain" id="PRO_5004297192" evidence="1">
    <location>
        <begin position="42"/>
        <end position="150"/>
    </location>
</feature>
<name>Q82SA3_NITEU</name>
<dbReference type="Pfam" id="PF07007">
    <property type="entry name" value="LprI"/>
    <property type="match status" value="1"/>
</dbReference>
<dbReference type="PhylomeDB" id="Q82SA3"/>
<dbReference type="AlphaFoldDB" id="Q82SA3"/>
<dbReference type="Proteomes" id="UP000001416">
    <property type="component" value="Chromosome"/>
</dbReference>